<comment type="function">
    <text evidence="11">Mediates influx of magnesium ions. Alternates between open and closed states. Activated by low cytoplasmic Mg(2+) levels. Inactive when cytoplasmic Mg(2+) levels are high.</text>
</comment>
<dbReference type="Pfam" id="PF01544">
    <property type="entry name" value="CorA"/>
    <property type="match status" value="2"/>
</dbReference>
<keyword evidence="7 12" id="KW-1133">Transmembrane helix</keyword>
<dbReference type="GO" id="GO:0050897">
    <property type="term" value="F:cobalt ion binding"/>
    <property type="evidence" value="ECO:0007669"/>
    <property type="project" value="TreeGrafter"/>
</dbReference>
<dbReference type="SUPFAM" id="SSF144083">
    <property type="entry name" value="Magnesium transport protein CorA, transmembrane region"/>
    <property type="match status" value="1"/>
</dbReference>
<keyword evidence="14" id="KW-1185">Reference proteome</keyword>
<dbReference type="InterPro" id="IPR045863">
    <property type="entry name" value="CorA_TM1_TM2"/>
</dbReference>
<feature type="transmembrane region" description="Helical" evidence="12">
    <location>
        <begin position="295"/>
        <end position="314"/>
    </location>
</feature>
<gene>
    <name evidence="13" type="ORF">HNR05_002770</name>
</gene>
<dbReference type="Gene3D" id="1.20.58.340">
    <property type="entry name" value="Magnesium transport protein CorA, transmembrane region"/>
    <property type="match status" value="2"/>
</dbReference>
<dbReference type="Proteomes" id="UP000537260">
    <property type="component" value="Unassembled WGS sequence"/>
</dbReference>
<dbReference type="Gene3D" id="3.30.460.20">
    <property type="entry name" value="CorA soluble domain-like"/>
    <property type="match status" value="1"/>
</dbReference>
<dbReference type="GO" id="GO:0005886">
    <property type="term" value="C:plasma membrane"/>
    <property type="evidence" value="ECO:0007669"/>
    <property type="project" value="UniProtKB-SubCell"/>
</dbReference>
<evidence type="ECO:0000256" key="1">
    <source>
        <dbReference type="ARBA" id="ARBA00004651"/>
    </source>
</evidence>
<evidence type="ECO:0000256" key="9">
    <source>
        <dbReference type="ARBA" id="ARBA00023136"/>
    </source>
</evidence>
<dbReference type="FunFam" id="1.20.58.340:FF:000004">
    <property type="entry name" value="Magnesium transport protein CorA"/>
    <property type="match status" value="1"/>
</dbReference>
<evidence type="ECO:0000256" key="11">
    <source>
        <dbReference type="ARBA" id="ARBA00045497"/>
    </source>
</evidence>
<keyword evidence="4" id="KW-1003">Cell membrane</keyword>
<keyword evidence="9 12" id="KW-0472">Membrane</keyword>
<evidence type="ECO:0000256" key="12">
    <source>
        <dbReference type="SAM" id="Phobius"/>
    </source>
</evidence>
<evidence type="ECO:0000256" key="8">
    <source>
        <dbReference type="ARBA" id="ARBA00023065"/>
    </source>
</evidence>
<dbReference type="EMBL" id="JACCFM010000001">
    <property type="protein sequence ID" value="NYJ20979.1"/>
    <property type="molecule type" value="Genomic_DNA"/>
</dbReference>
<proteinExistence type="inferred from homology"/>
<reference evidence="13 14" key="1">
    <citation type="submission" date="2020-07" db="EMBL/GenBank/DDBJ databases">
        <title>Sequencing the genomes of 1000 actinobacteria strains.</title>
        <authorList>
            <person name="Klenk H.-P."/>
        </authorList>
    </citation>
    <scope>NUCLEOTIDE SEQUENCE [LARGE SCALE GENOMIC DNA]</scope>
    <source>
        <strain evidence="13 14">LI1</strain>
    </source>
</reference>
<keyword evidence="6" id="KW-0460">Magnesium</keyword>
<feature type="transmembrane region" description="Helical" evidence="12">
    <location>
        <begin position="326"/>
        <end position="346"/>
    </location>
</feature>
<sequence>MTIIDNGVYVNGQRTENPNTLESTYAATRDSEGMAWIGLYRPSAEVLHSLAEEFGLHPLAVEDALKGHQRAKAERYGDTLFVVLRPARYVDKEEEVEFGELHVFVGPGFVITVRHAESPDLVSVRRRMESNPELLRLGPEAVLYAIMDEVVDQYSPVITGIENDIDEIEDQLFGGDTEVSRRIYSLLGEVTAFQRAVRPLVGILEALRRGSSKYNVDEELQRSLRDVLDHVLRINEHADNFRMLLQNALTVHSTLTSQRQNEEMRLLSEASLEQNEETKRLSETSLAQNEEVKKISSWAAILFGPTLIGTVYGMNFDNMPELHWEFGYPMAVGAMVLSGTVLWGIFRKNKWL</sequence>
<evidence type="ECO:0000256" key="5">
    <source>
        <dbReference type="ARBA" id="ARBA00022692"/>
    </source>
</evidence>
<dbReference type="CDD" id="cd12830">
    <property type="entry name" value="MtCorA-like"/>
    <property type="match status" value="1"/>
</dbReference>
<accession>A0A7Z0EG15</accession>
<dbReference type="RefSeq" id="WP_179579651.1">
    <property type="nucleotide sequence ID" value="NZ_JACCFM010000001.1"/>
</dbReference>
<dbReference type="InterPro" id="IPR002523">
    <property type="entry name" value="MgTranspt_CorA/ZnTranspt_ZntB"/>
</dbReference>
<dbReference type="GO" id="GO:0000287">
    <property type="term" value="F:magnesium ion binding"/>
    <property type="evidence" value="ECO:0007669"/>
    <property type="project" value="TreeGrafter"/>
</dbReference>
<dbReference type="InterPro" id="IPR045861">
    <property type="entry name" value="CorA_cytoplasmic_dom"/>
</dbReference>
<evidence type="ECO:0000313" key="14">
    <source>
        <dbReference type="Proteomes" id="UP000537260"/>
    </source>
</evidence>
<evidence type="ECO:0000256" key="4">
    <source>
        <dbReference type="ARBA" id="ARBA00022475"/>
    </source>
</evidence>
<keyword evidence="5 12" id="KW-0812">Transmembrane</keyword>
<evidence type="ECO:0000256" key="2">
    <source>
        <dbReference type="ARBA" id="ARBA00009765"/>
    </source>
</evidence>
<dbReference type="PANTHER" id="PTHR46494">
    <property type="entry name" value="CORA FAMILY METAL ION TRANSPORTER (EUROFUNG)"/>
    <property type="match status" value="1"/>
</dbReference>
<comment type="caution">
    <text evidence="13">The sequence shown here is derived from an EMBL/GenBank/DDBJ whole genome shotgun (WGS) entry which is preliminary data.</text>
</comment>
<evidence type="ECO:0000256" key="7">
    <source>
        <dbReference type="ARBA" id="ARBA00022989"/>
    </source>
</evidence>
<evidence type="ECO:0000256" key="10">
    <source>
        <dbReference type="ARBA" id="ARBA00034269"/>
    </source>
</evidence>
<dbReference type="SUPFAM" id="SSF143865">
    <property type="entry name" value="CorA soluble domain-like"/>
    <property type="match status" value="1"/>
</dbReference>
<dbReference type="GO" id="GO:0015087">
    <property type="term" value="F:cobalt ion transmembrane transporter activity"/>
    <property type="evidence" value="ECO:0007669"/>
    <property type="project" value="TreeGrafter"/>
</dbReference>
<organism evidence="13 14">
    <name type="scientific">Glaciibacter psychrotolerans</name>
    <dbReference type="NCBI Taxonomy" id="670054"/>
    <lineage>
        <taxon>Bacteria</taxon>
        <taxon>Bacillati</taxon>
        <taxon>Actinomycetota</taxon>
        <taxon>Actinomycetes</taxon>
        <taxon>Micrococcales</taxon>
        <taxon>Microbacteriaceae</taxon>
        <taxon>Glaciibacter</taxon>
    </lineage>
</organism>
<protein>
    <submittedName>
        <fullName evidence="13">Magnesium transporter</fullName>
    </submittedName>
</protein>
<evidence type="ECO:0000256" key="6">
    <source>
        <dbReference type="ARBA" id="ARBA00022842"/>
    </source>
</evidence>
<comment type="subcellular location">
    <subcellularLocation>
        <location evidence="1">Cell membrane</location>
        <topology evidence="1">Multi-pass membrane protein</topology>
    </subcellularLocation>
</comment>
<comment type="catalytic activity">
    <reaction evidence="10">
        <text>Mg(2+)(in) = Mg(2+)(out)</text>
        <dbReference type="Rhea" id="RHEA:29827"/>
        <dbReference type="ChEBI" id="CHEBI:18420"/>
    </reaction>
</comment>
<dbReference type="GO" id="GO:0015095">
    <property type="term" value="F:magnesium ion transmembrane transporter activity"/>
    <property type="evidence" value="ECO:0007669"/>
    <property type="project" value="TreeGrafter"/>
</dbReference>
<dbReference type="AlphaFoldDB" id="A0A7Z0EG15"/>
<evidence type="ECO:0000313" key="13">
    <source>
        <dbReference type="EMBL" id="NYJ20979.1"/>
    </source>
</evidence>
<name>A0A7Z0EG15_9MICO</name>
<keyword evidence="3" id="KW-0813">Transport</keyword>
<evidence type="ECO:0000256" key="3">
    <source>
        <dbReference type="ARBA" id="ARBA00022448"/>
    </source>
</evidence>
<keyword evidence="8" id="KW-0406">Ion transport</keyword>
<dbReference type="PANTHER" id="PTHR46494:SF1">
    <property type="entry name" value="CORA FAMILY METAL ION TRANSPORTER (EUROFUNG)"/>
    <property type="match status" value="1"/>
</dbReference>
<comment type="similarity">
    <text evidence="2">Belongs to the CorA metal ion transporter (MIT) (TC 1.A.35) family.</text>
</comment>